<comment type="caution">
    <text evidence="2">The sequence shown here is derived from an EMBL/GenBank/DDBJ whole genome shotgun (WGS) entry which is preliminary data.</text>
</comment>
<keyword evidence="3" id="KW-1185">Reference proteome</keyword>
<dbReference type="EMBL" id="JBIAQY010000011">
    <property type="protein sequence ID" value="MFF3571828.1"/>
    <property type="molecule type" value="Genomic_DNA"/>
</dbReference>
<organism evidence="2 3">
    <name type="scientific">Nocardia jiangxiensis</name>
    <dbReference type="NCBI Taxonomy" id="282685"/>
    <lineage>
        <taxon>Bacteria</taxon>
        <taxon>Bacillati</taxon>
        <taxon>Actinomycetota</taxon>
        <taxon>Actinomycetes</taxon>
        <taxon>Mycobacteriales</taxon>
        <taxon>Nocardiaceae</taxon>
        <taxon>Nocardia</taxon>
    </lineage>
</organism>
<feature type="compositionally biased region" description="Low complexity" evidence="1">
    <location>
        <begin position="125"/>
        <end position="153"/>
    </location>
</feature>
<feature type="compositionally biased region" description="Low complexity" evidence="1">
    <location>
        <begin position="11"/>
        <end position="72"/>
    </location>
</feature>
<feature type="compositionally biased region" description="Pro residues" evidence="1">
    <location>
        <begin position="1"/>
        <end position="10"/>
    </location>
</feature>
<gene>
    <name evidence="2" type="ORF">ACFYXQ_29015</name>
</gene>
<feature type="compositionally biased region" description="Low complexity" evidence="1">
    <location>
        <begin position="83"/>
        <end position="97"/>
    </location>
</feature>
<accession>A0ABW6S697</accession>
<name>A0ABW6S697_9NOCA</name>
<evidence type="ECO:0000313" key="3">
    <source>
        <dbReference type="Proteomes" id="UP001601992"/>
    </source>
</evidence>
<sequence length="356" mass="36971">MQPQPPPGPSNNPSGQSGNPQDGTGNPQSQPGYPQGQFGYPQQGQPMPGQAGYPQQGQPAGYPQAGQPVPGQTGYPQADPTAQMPQGWGQQPGYPQQADPSGYPQQGQSAADPTAHLQQTPGQASYPQPGQQGFGQGQPSYPQGQSAPGQPGYDPNAYPQGPMLTPGGQPSWGSNAASGLGAGAAGVGRRLRSGLGSLVGLVVVVGLVYLASWGCHQINKPDAEKAQVGQCVKVAGTTNDPKVDITDCSSMDANYKVAERQDKSSSTCPEGNYASVWQTGSGGYNLCLQLNVKDGDCLNKQFDNTTKVACDSSEANYKVTNVLNNTTSDSGCNNSATKYLTYSKPEEMVVCLSTVR</sequence>
<feature type="region of interest" description="Disordered" evidence="1">
    <location>
        <begin position="1"/>
        <end position="183"/>
    </location>
</feature>
<proteinExistence type="predicted"/>
<evidence type="ECO:0000256" key="1">
    <source>
        <dbReference type="SAM" id="MobiDB-lite"/>
    </source>
</evidence>
<evidence type="ECO:0000313" key="2">
    <source>
        <dbReference type="EMBL" id="MFF3571828.1"/>
    </source>
</evidence>
<feature type="compositionally biased region" description="Polar residues" evidence="1">
    <location>
        <begin position="103"/>
        <end position="123"/>
    </location>
</feature>
<dbReference type="Proteomes" id="UP001601992">
    <property type="component" value="Unassembled WGS sequence"/>
</dbReference>
<reference evidence="2 3" key="1">
    <citation type="submission" date="2024-10" db="EMBL/GenBank/DDBJ databases">
        <title>The Natural Products Discovery Center: Release of the First 8490 Sequenced Strains for Exploring Actinobacteria Biosynthetic Diversity.</title>
        <authorList>
            <person name="Kalkreuter E."/>
            <person name="Kautsar S.A."/>
            <person name="Yang D."/>
            <person name="Bader C.D."/>
            <person name="Teijaro C.N."/>
            <person name="Fluegel L."/>
            <person name="Davis C.M."/>
            <person name="Simpson J.R."/>
            <person name="Lauterbach L."/>
            <person name="Steele A.D."/>
            <person name="Gui C."/>
            <person name="Meng S."/>
            <person name="Li G."/>
            <person name="Viehrig K."/>
            <person name="Ye F."/>
            <person name="Su P."/>
            <person name="Kiefer A.F."/>
            <person name="Nichols A."/>
            <person name="Cepeda A.J."/>
            <person name="Yan W."/>
            <person name="Fan B."/>
            <person name="Jiang Y."/>
            <person name="Adhikari A."/>
            <person name="Zheng C.-J."/>
            <person name="Schuster L."/>
            <person name="Cowan T.M."/>
            <person name="Smanski M.J."/>
            <person name="Chevrette M.G."/>
            <person name="De Carvalho L.P.S."/>
            <person name="Shen B."/>
        </authorList>
    </citation>
    <scope>NUCLEOTIDE SEQUENCE [LARGE SCALE GENOMIC DNA]</scope>
    <source>
        <strain evidence="2 3">NPDC002593</strain>
    </source>
</reference>
<dbReference type="RefSeq" id="WP_387405566.1">
    <property type="nucleotide sequence ID" value="NZ_JBIAQY010000011.1"/>
</dbReference>
<protein>
    <submittedName>
        <fullName evidence="2">Uncharacterized protein</fullName>
    </submittedName>
</protein>